<gene>
    <name evidence="1" type="ORF">GCM10011585_36260</name>
</gene>
<dbReference type="AlphaFoldDB" id="A0A917HUG0"/>
<reference evidence="1" key="1">
    <citation type="journal article" date="2014" name="Int. J. Syst. Evol. Microbiol.">
        <title>Complete genome sequence of Corynebacterium casei LMG S-19264T (=DSM 44701T), isolated from a smear-ripened cheese.</title>
        <authorList>
            <consortium name="US DOE Joint Genome Institute (JGI-PGF)"/>
            <person name="Walter F."/>
            <person name="Albersmeier A."/>
            <person name="Kalinowski J."/>
            <person name="Ruckert C."/>
        </authorList>
    </citation>
    <scope>NUCLEOTIDE SEQUENCE</scope>
    <source>
        <strain evidence="1">CGMCC 1.12997</strain>
    </source>
</reference>
<dbReference type="RefSeq" id="WP_188555639.1">
    <property type="nucleotide sequence ID" value="NZ_BMGT01000004.1"/>
</dbReference>
<keyword evidence="2" id="KW-1185">Reference proteome</keyword>
<proteinExistence type="predicted"/>
<protein>
    <submittedName>
        <fullName evidence="1">Uncharacterized protein</fullName>
    </submittedName>
</protein>
<name>A0A917HUG0_9BACT</name>
<reference evidence="1" key="2">
    <citation type="submission" date="2020-09" db="EMBL/GenBank/DDBJ databases">
        <authorList>
            <person name="Sun Q."/>
            <person name="Zhou Y."/>
        </authorList>
    </citation>
    <scope>NUCLEOTIDE SEQUENCE</scope>
    <source>
        <strain evidence="1">CGMCC 1.12997</strain>
    </source>
</reference>
<sequence>MASTPTHIDAATQQTAAITTGNLLVSLPPLPNGSFEAMLANLAAAFPNQTVLVATAVAASNGTLPAPPANIQLVPYTPAATSTTNWVLTAADYLNAFKGAEQAQAGACLLLGAECQSLAPEAIRALAASVTGSNTDLAMAHYNLGPREGLVNSAILYPVTRALFCIRPRFPLAIDLALSLRMAERLAAVAQRFTSTNQNEALLWASVEAATSNYTIAEIDIGLRTLPQPATADLNTLLAQIGGSLFNEIDTKAAFWQRARGAQPVRPFAPSTTPAEAPDIAPMLDAFHLAYANLHEIWSLVLPPNSLLGLKRLSVTPAASFNMPDSLWARIIYDFALAYRLRTINRGHLLGALTPLYLAWVASHLVLTGNGTPPEKHIQDLAAAFEADKPYLVSRWRWPDRFNP</sequence>
<dbReference type="Gene3D" id="3.90.550.10">
    <property type="entry name" value="Spore Coat Polysaccharide Biosynthesis Protein SpsA, Chain A"/>
    <property type="match status" value="1"/>
</dbReference>
<evidence type="ECO:0000313" key="2">
    <source>
        <dbReference type="Proteomes" id="UP000647241"/>
    </source>
</evidence>
<organism evidence="1 2">
    <name type="scientific">Edaphobacter dinghuensis</name>
    <dbReference type="NCBI Taxonomy" id="1560005"/>
    <lineage>
        <taxon>Bacteria</taxon>
        <taxon>Pseudomonadati</taxon>
        <taxon>Acidobacteriota</taxon>
        <taxon>Terriglobia</taxon>
        <taxon>Terriglobales</taxon>
        <taxon>Acidobacteriaceae</taxon>
        <taxon>Edaphobacter</taxon>
    </lineage>
</organism>
<comment type="caution">
    <text evidence="1">The sequence shown here is derived from an EMBL/GenBank/DDBJ whole genome shotgun (WGS) entry which is preliminary data.</text>
</comment>
<dbReference type="EMBL" id="BMGT01000004">
    <property type="protein sequence ID" value="GGG88900.1"/>
    <property type="molecule type" value="Genomic_DNA"/>
</dbReference>
<accession>A0A917HUG0</accession>
<evidence type="ECO:0000313" key="1">
    <source>
        <dbReference type="EMBL" id="GGG88900.1"/>
    </source>
</evidence>
<dbReference type="Proteomes" id="UP000647241">
    <property type="component" value="Unassembled WGS sequence"/>
</dbReference>
<dbReference type="InterPro" id="IPR029044">
    <property type="entry name" value="Nucleotide-diphossugar_trans"/>
</dbReference>